<dbReference type="EMBL" id="PFWZ01000156">
    <property type="protein sequence ID" value="PJA39726.1"/>
    <property type="molecule type" value="Genomic_DNA"/>
</dbReference>
<proteinExistence type="predicted"/>
<feature type="region of interest" description="Disordered" evidence="1">
    <location>
        <begin position="1"/>
        <end position="25"/>
    </location>
</feature>
<evidence type="ECO:0000313" key="3">
    <source>
        <dbReference type="Proteomes" id="UP000231195"/>
    </source>
</evidence>
<accession>A0A2M7X177</accession>
<organism evidence="2 3">
    <name type="scientific">candidate division WWE3 bacterium CG_4_9_14_3_um_filter_39_7</name>
    <dbReference type="NCBI Taxonomy" id="1975080"/>
    <lineage>
        <taxon>Bacteria</taxon>
        <taxon>Katanobacteria</taxon>
    </lineage>
</organism>
<gene>
    <name evidence="2" type="ORF">CO179_04610</name>
</gene>
<name>A0A2M7X177_UNCKA</name>
<feature type="compositionally biased region" description="Basic and acidic residues" evidence="1">
    <location>
        <begin position="1"/>
        <end position="11"/>
    </location>
</feature>
<sequence>MQSELVHEREAFVPTTEQEPRTKQVESYKRRAAEVRELFETHNISRGELGATVGKMIVKELAFLHVLSDLEPHVVQREIDKIHEFYGEVFHGAGVYEKLKSGFLGEFAVAYAISEQLGYPVHLPTIEEDMKGKIDLIVDLEDGSPPLAIQVKSLHMDAPPENIIFNPTDTELAVLPESIANNEEAHTMAAHADTMVEYCSENGLRPLYIIIPSAGGEHSMYNQKSGLPERLTQEGKDTVLADTIWKELQQKGFVSWD</sequence>
<evidence type="ECO:0000256" key="1">
    <source>
        <dbReference type="SAM" id="MobiDB-lite"/>
    </source>
</evidence>
<dbReference type="Proteomes" id="UP000231195">
    <property type="component" value="Unassembled WGS sequence"/>
</dbReference>
<evidence type="ECO:0000313" key="2">
    <source>
        <dbReference type="EMBL" id="PJA39726.1"/>
    </source>
</evidence>
<dbReference type="AlphaFoldDB" id="A0A2M7X177"/>
<reference evidence="3" key="1">
    <citation type="submission" date="2017-09" db="EMBL/GenBank/DDBJ databases">
        <title>Depth-based differentiation of microbial function through sediment-hosted aquifers and enrichment of novel symbionts in the deep terrestrial subsurface.</title>
        <authorList>
            <person name="Probst A.J."/>
            <person name="Ladd B."/>
            <person name="Jarett J.K."/>
            <person name="Geller-Mcgrath D.E."/>
            <person name="Sieber C.M.K."/>
            <person name="Emerson J.B."/>
            <person name="Anantharaman K."/>
            <person name="Thomas B.C."/>
            <person name="Malmstrom R."/>
            <person name="Stieglmeier M."/>
            <person name="Klingl A."/>
            <person name="Woyke T."/>
            <person name="Ryan C.M."/>
            <person name="Banfield J.F."/>
        </authorList>
    </citation>
    <scope>NUCLEOTIDE SEQUENCE [LARGE SCALE GENOMIC DNA]</scope>
</reference>
<protein>
    <submittedName>
        <fullName evidence="2">Uncharacterized protein</fullName>
    </submittedName>
</protein>
<comment type="caution">
    <text evidence="2">The sequence shown here is derived from an EMBL/GenBank/DDBJ whole genome shotgun (WGS) entry which is preliminary data.</text>
</comment>